<evidence type="ECO:0008006" key="4">
    <source>
        <dbReference type="Google" id="ProtNLM"/>
    </source>
</evidence>
<evidence type="ECO:0000313" key="2">
    <source>
        <dbReference type="EMBL" id="PLT27482.1"/>
    </source>
</evidence>
<sequence length="185" mass="21745">MFGFNDFLKFFSAFFVIFPIVTVIHLCGHLFFVTIYGGREKKIVVGCGRTLFSLWKVEIRTFYFWSGGCEFKKLGCNTRMSNTLIFLGGSIFNLASILLVNLFIFLKYMEPSVWSYQFQYFSFNTMFFALFPMDFPNGTPSDGKAVWLLWKNRIEDKHSDDLIFRDIEEELEKIQADQKEKSRDL</sequence>
<evidence type="ECO:0000256" key="1">
    <source>
        <dbReference type="SAM" id="Phobius"/>
    </source>
</evidence>
<name>A0A2N5LZE3_9BACI</name>
<organism evidence="2 3">
    <name type="scientific">Peribacillus deserti</name>
    <dbReference type="NCBI Taxonomy" id="673318"/>
    <lineage>
        <taxon>Bacteria</taxon>
        <taxon>Bacillati</taxon>
        <taxon>Bacillota</taxon>
        <taxon>Bacilli</taxon>
        <taxon>Bacillales</taxon>
        <taxon>Bacillaceae</taxon>
        <taxon>Peribacillus</taxon>
    </lineage>
</organism>
<comment type="caution">
    <text evidence="2">The sequence shown here is derived from an EMBL/GenBank/DDBJ whole genome shotgun (WGS) entry which is preliminary data.</text>
</comment>
<keyword evidence="1" id="KW-1133">Transmembrane helix</keyword>
<keyword evidence="1" id="KW-0472">Membrane</keyword>
<dbReference type="OrthoDB" id="849477at2"/>
<evidence type="ECO:0000313" key="3">
    <source>
        <dbReference type="Proteomes" id="UP000234748"/>
    </source>
</evidence>
<gene>
    <name evidence="2" type="ORF">CUU66_23645</name>
</gene>
<accession>A0A2N5LZE3</accession>
<keyword evidence="1" id="KW-0812">Transmembrane</keyword>
<protein>
    <recommendedName>
        <fullName evidence="4">Peptidase M50 domain-containing protein</fullName>
    </recommendedName>
</protein>
<proteinExistence type="predicted"/>
<dbReference type="EMBL" id="PGUY01000103">
    <property type="protein sequence ID" value="PLT27482.1"/>
    <property type="molecule type" value="Genomic_DNA"/>
</dbReference>
<keyword evidence="3" id="KW-1185">Reference proteome</keyword>
<dbReference type="Proteomes" id="UP000234748">
    <property type="component" value="Unassembled WGS sequence"/>
</dbReference>
<feature type="transmembrane region" description="Helical" evidence="1">
    <location>
        <begin position="12"/>
        <end position="33"/>
    </location>
</feature>
<dbReference type="RefSeq" id="WP_101645855.1">
    <property type="nucleotide sequence ID" value="NZ_PGUY01000103.1"/>
</dbReference>
<reference evidence="2 3" key="1">
    <citation type="submission" date="2017-11" db="EMBL/GenBank/DDBJ databases">
        <title>Comparitive Functional Genomics of Dry Heat Resistant strains isolated from the Viking Spacecraft.</title>
        <authorList>
            <person name="Seuylemezian A."/>
            <person name="Cooper K."/>
            <person name="Vaishampayan P."/>
        </authorList>
    </citation>
    <scope>NUCLEOTIDE SEQUENCE [LARGE SCALE GENOMIC DNA]</scope>
    <source>
        <strain evidence="2 3">V1-29</strain>
    </source>
</reference>
<feature type="transmembrane region" description="Helical" evidence="1">
    <location>
        <begin position="83"/>
        <end position="106"/>
    </location>
</feature>
<dbReference type="AlphaFoldDB" id="A0A2N5LZE3"/>